<keyword evidence="5" id="KW-0479">Metal-binding</keyword>
<proteinExistence type="inferred from homology"/>
<feature type="binding site" evidence="4">
    <location>
        <begin position="24"/>
        <end position="31"/>
    </location>
    <ligand>
        <name>GTP</name>
        <dbReference type="ChEBI" id="CHEBI:37565"/>
    </ligand>
</feature>
<feature type="binding site" evidence="4">
    <location>
        <begin position="126"/>
        <end position="129"/>
    </location>
    <ligand>
        <name>GTP</name>
        <dbReference type="ChEBI" id="CHEBI:37565"/>
    </ligand>
</feature>
<name>A0ABD3I3U2_9MARC</name>
<feature type="binding site" evidence="4">
    <location>
        <position position="70"/>
    </location>
    <ligand>
        <name>GTP</name>
        <dbReference type="ChEBI" id="CHEBI:37565"/>
    </ligand>
</feature>
<comment type="similarity">
    <text evidence="1 6">Belongs to the small GTPase superfamily. Arf family.</text>
</comment>
<dbReference type="Gene3D" id="3.40.50.300">
    <property type="entry name" value="P-loop containing nucleotide triphosphate hydrolases"/>
    <property type="match status" value="1"/>
</dbReference>
<evidence type="ECO:0000313" key="8">
    <source>
        <dbReference type="Proteomes" id="UP001633002"/>
    </source>
</evidence>
<dbReference type="InterPro" id="IPR027417">
    <property type="entry name" value="P-loop_NTPase"/>
</dbReference>
<dbReference type="EMBL" id="JBJQOH010000002">
    <property type="protein sequence ID" value="KAL3698258.1"/>
    <property type="molecule type" value="Genomic_DNA"/>
</dbReference>
<dbReference type="PANTHER" id="PTHR45697">
    <property type="entry name" value="ADP-RIBOSYLATION FACTOR-LIKE PROTEIN 2-RELATED"/>
    <property type="match status" value="1"/>
</dbReference>
<gene>
    <name evidence="7" type="ORF">R1sor_012334</name>
</gene>
<evidence type="ECO:0000313" key="7">
    <source>
        <dbReference type="EMBL" id="KAL3698258.1"/>
    </source>
</evidence>
<dbReference type="InterPro" id="IPR044612">
    <property type="entry name" value="ARL2/3"/>
</dbReference>
<dbReference type="NCBIfam" id="TIGR00231">
    <property type="entry name" value="small_GTP"/>
    <property type="match status" value="1"/>
</dbReference>
<keyword evidence="5" id="KW-0460">Magnesium</keyword>
<keyword evidence="3 4" id="KW-0342">GTP-binding</keyword>
<dbReference type="FunFam" id="3.40.50.300:FF:001166">
    <property type="entry name" value="ADP-ribosylation factor D"/>
    <property type="match status" value="1"/>
</dbReference>
<dbReference type="Proteomes" id="UP001633002">
    <property type="component" value="Unassembled WGS sequence"/>
</dbReference>
<evidence type="ECO:0000256" key="3">
    <source>
        <dbReference type="ARBA" id="ARBA00023134"/>
    </source>
</evidence>
<dbReference type="PRINTS" id="PR00328">
    <property type="entry name" value="SAR1GTPBP"/>
</dbReference>
<dbReference type="PROSITE" id="PS51417">
    <property type="entry name" value="ARF"/>
    <property type="match status" value="1"/>
</dbReference>
<feature type="binding site" evidence="5">
    <location>
        <position position="48"/>
    </location>
    <ligand>
        <name>Mg(2+)</name>
        <dbReference type="ChEBI" id="CHEBI:18420"/>
    </ligand>
</feature>
<comment type="caution">
    <text evidence="7">The sequence shown here is derived from an EMBL/GenBank/DDBJ whole genome shotgun (WGS) entry which is preliminary data.</text>
</comment>
<accession>A0ABD3I3U2</accession>
<keyword evidence="8" id="KW-1185">Reference proteome</keyword>
<dbReference type="SMART" id="SM00177">
    <property type="entry name" value="ARF"/>
    <property type="match status" value="1"/>
</dbReference>
<protein>
    <submittedName>
        <fullName evidence="7">Uncharacterized protein</fullName>
    </submittedName>
</protein>
<feature type="binding site" evidence="5">
    <location>
        <position position="31"/>
    </location>
    <ligand>
        <name>Mg(2+)</name>
        <dbReference type="ChEBI" id="CHEBI:18420"/>
    </ligand>
</feature>
<evidence type="ECO:0000256" key="6">
    <source>
        <dbReference type="RuleBase" id="RU003925"/>
    </source>
</evidence>
<evidence type="ECO:0000256" key="4">
    <source>
        <dbReference type="PIRSR" id="PIRSR606689-1"/>
    </source>
</evidence>
<sequence>MGLLSYFRKFYTSKRKEAKIVLLGPESAGKSTCLATLCNEDLAKVIPTRGFVIKSLLHDGYRLNIWDVGGQRSLSPYWIYYVSRVDALVYVVDSADKDRHKEAAKELNQLLQEERFAGAPLLVLANKQDLLKALAAAEILELLELSSVIDRSVLVHPCSGKSGDGLNEGSSTTSKAGAYCFLS</sequence>
<evidence type="ECO:0000256" key="1">
    <source>
        <dbReference type="ARBA" id="ARBA00010290"/>
    </source>
</evidence>
<evidence type="ECO:0000256" key="5">
    <source>
        <dbReference type="PIRSR" id="PIRSR606689-2"/>
    </source>
</evidence>
<dbReference type="SMART" id="SM00178">
    <property type="entry name" value="SAR"/>
    <property type="match status" value="1"/>
</dbReference>
<keyword evidence="2 4" id="KW-0547">Nucleotide-binding</keyword>
<dbReference type="SUPFAM" id="SSF52540">
    <property type="entry name" value="P-loop containing nucleoside triphosphate hydrolases"/>
    <property type="match status" value="1"/>
</dbReference>
<reference evidence="7 8" key="1">
    <citation type="submission" date="2024-09" db="EMBL/GenBank/DDBJ databases">
        <title>Chromosome-scale assembly of Riccia sorocarpa.</title>
        <authorList>
            <person name="Paukszto L."/>
        </authorList>
    </citation>
    <scope>NUCLEOTIDE SEQUENCE [LARGE SCALE GENOMIC DNA]</scope>
    <source>
        <strain evidence="7">LP-2024</strain>
        <tissue evidence="7">Aerial parts of the thallus</tissue>
    </source>
</reference>
<dbReference type="AlphaFoldDB" id="A0ABD3I3U2"/>
<dbReference type="InterPro" id="IPR005225">
    <property type="entry name" value="Small_GTP-bd"/>
</dbReference>
<organism evidence="7 8">
    <name type="scientific">Riccia sorocarpa</name>
    <dbReference type="NCBI Taxonomy" id="122646"/>
    <lineage>
        <taxon>Eukaryota</taxon>
        <taxon>Viridiplantae</taxon>
        <taxon>Streptophyta</taxon>
        <taxon>Embryophyta</taxon>
        <taxon>Marchantiophyta</taxon>
        <taxon>Marchantiopsida</taxon>
        <taxon>Marchantiidae</taxon>
        <taxon>Marchantiales</taxon>
        <taxon>Ricciaceae</taxon>
        <taxon>Riccia</taxon>
    </lineage>
</organism>
<dbReference type="InterPro" id="IPR006689">
    <property type="entry name" value="Small_GTPase_ARF/SAR"/>
</dbReference>
<dbReference type="Pfam" id="PF00025">
    <property type="entry name" value="Arf"/>
    <property type="match status" value="1"/>
</dbReference>
<dbReference type="GO" id="GO:0005525">
    <property type="term" value="F:GTP binding"/>
    <property type="evidence" value="ECO:0007669"/>
    <property type="project" value="UniProtKB-KW"/>
</dbReference>
<evidence type="ECO:0000256" key="2">
    <source>
        <dbReference type="ARBA" id="ARBA00022741"/>
    </source>
</evidence>